<dbReference type="EMBL" id="JACOOS010000010">
    <property type="protein sequence ID" value="MBC5677848.1"/>
    <property type="molecule type" value="Genomic_DNA"/>
</dbReference>
<protein>
    <recommendedName>
        <fullName evidence="3">DUF5048 domain-containing protein</fullName>
    </recommendedName>
</protein>
<sequence>MTVMEGTFTFETVGGNKLIVSDSQASPAKNKLEIKVTYDQNEEPLISQIEYAFPAGTKGKDFAELKNLRQIEFKIDDWTVVDVSKEEFMELKSQKKEKRSGNAGWYACRFEEEEEFIYALTPGEAWSMKDQQIMDLMMENVVTTAAEGASVIRCTVGILAEDPQEYGLEIKKERDHTVKVQDFYPESGCALSGEQVRLNWFAQNAQKLFLFSGGVKKEIDPSKSSEVVTVLNTAEYTLEAVNGEKKDSRKTLIQVLPLCLRQFWADYEEEKIKWDVCCGKHIKINDISTSFSSGSANLSDYTPGLPVVLTAEGKNTSVESAVYYGTEDERIDIVHFQKTITFYKGFQILDVLWKLYELKSKNTAKSIRIVYQDRERNELYDIKGGENLGTEGSWQQILTGTEATRAGENILVTMYVERYDDGAHKGYQITI</sequence>
<evidence type="ECO:0000313" key="1">
    <source>
        <dbReference type="EMBL" id="MBC5677848.1"/>
    </source>
</evidence>
<evidence type="ECO:0008006" key="3">
    <source>
        <dbReference type="Google" id="ProtNLM"/>
    </source>
</evidence>
<reference evidence="1 2" key="1">
    <citation type="submission" date="2020-08" db="EMBL/GenBank/DDBJ databases">
        <title>Genome public.</title>
        <authorList>
            <person name="Liu C."/>
            <person name="Sun Q."/>
        </authorList>
    </citation>
    <scope>NUCLEOTIDE SEQUENCE [LARGE SCALE GENOMIC DNA]</scope>
    <source>
        <strain evidence="1 2">NSJ-7</strain>
    </source>
</reference>
<dbReference type="Proteomes" id="UP000635828">
    <property type="component" value="Unassembled WGS sequence"/>
</dbReference>
<proteinExistence type="predicted"/>
<organism evidence="1 2">
    <name type="scientific">Anaerostipes hominis</name>
    <name type="common">ex Liu et al. 2021</name>
    <dbReference type="NCBI Taxonomy" id="2763018"/>
    <lineage>
        <taxon>Bacteria</taxon>
        <taxon>Bacillati</taxon>
        <taxon>Bacillota</taxon>
        <taxon>Clostridia</taxon>
        <taxon>Lachnospirales</taxon>
        <taxon>Lachnospiraceae</taxon>
        <taxon>Anaerostipes</taxon>
    </lineage>
</organism>
<gene>
    <name evidence="1" type="ORF">H8S22_09610</name>
</gene>
<name>A0ABR7FRK9_9FIRM</name>
<keyword evidence="2" id="KW-1185">Reference proteome</keyword>
<evidence type="ECO:0000313" key="2">
    <source>
        <dbReference type="Proteomes" id="UP000635828"/>
    </source>
</evidence>
<comment type="caution">
    <text evidence="1">The sequence shown here is derived from an EMBL/GenBank/DDBJ whole genome shotgun (WGS) entry which is preliminary data.</text>
</comment>
<accession>A0ABR7FRK9</accession>